<evidence type="ECO:0000256" key="2">
    <source>
        <dbReference type="ARBA" id="ARBA00023015"/>
    </source>
</evidence>
<keyword evidence="3" id="KW-0804">Transcription</keyword>
<dbReference type="PANTHER" id="PTHR13859">
    <property type="entry name" value="ATROPHIN-RELATED"/>
    <property type="match status" value="1"/>
</dbReference>
<dbReference type="GO" id="GO:0005634">
    <property type="term" value="C:nucleus"/>
    <property type="evidence" value="ECO:0007669"/>
    <property type="project" value="UniProtKB-SubCell"/>
</dbReference>
<feature type="domain" description="DUF7650" evidence="6">
    <location>
        <begin position="310"/>
        <end position="395"/>
    </location>
</feature>
<dbReference type="AlphaFoldDB" id="A0ABD3CCR1"/>
<comment type="subcellular location">
    <subcellularLocation>
        <location evidence="1">Nucleus</location>
    </subcellularLocation>
</comment>
<feature type="region of interest" description="Disordered" evidence="5">
    <location>
        <begin position="404"/>
        <end position="438"/>
    </location>
</feature>
<evidence type="ECO:0000313" key="9">
    <source>
        <dbReference type="Proteomes" id="UP001632038"/>
    </source>
</evidence>
<evidence type="ECO:0000259" key="6">
    <source>
        <dbReference type="Pfam" id="PF24662"/>
    </source>
</evidence>
<dbReference type="InterPro" id="IPR057712">
    <property type="entry name" value="DUF7952"/>
</dbReference>
<evidence type="ECO:0000313" key="8">
    <source>
        <dbReference type="EMBL" id="KAL3626507.1"/>
    </source>
</evidence>
<feature type="region of interest" description="Disordered" evidence="5">
    <location>
        <begin position="1"/>
        <end position="66"/>
    </location>
</feature>
<feature type="compositionally biased region" description="Basic residues" evidence="5">
    <location>
        <begin position="485"/>
        <end position="494"/>
    </location>
</feature>
<protein>
    <recommendedName>
        <fullName evidence="10">SANT domain-containing protein</fullName>
    </recommendedName>
</protein>
<dbReference type="Gene3D" id="1.10.10.60">
    <property type="entry name" value="Homeodomain-like"/>
    <property type="match status" value="1"/>
</dbReference>
<gene>
    <name evidence="8" type="ORF">CASFOL_030056</name>
</gene>
<sequence length="846" mass="91982">MKTLLSQEKTQMASTHSVQNGDCSKSNHADNVLPPEHDNCKEPEPKPDPQNPSQSKDKDFGVPEIMPRTGDEYQVELPTLFESHSECVKSHPNQSFLIGLPVMLTWINTNIKPIKTESMEELRHLPTAEKMSDRGHILVPGLVDVCWDALEKDSFVLGLYIFEKNFDEVKRFVGTKKMGDVLSFYYERFYHTHEYQRWKDCRKRKKGIYGQKIFSGARQNEFLSRILVDVSDERRNEILEVSKMFGDDKITLSEYVFSLKSMVGIKILVDTVGIGKGKLDLTEMPLENSKSNPARPEIPTGKALSVLTTEEIINFLSGDYRLSKARANDIFWEAVWPRLLHRGWHSEQPKNQGYISQCLVFLIPGVKKFSRRKLVKGEHYFDSVTDVLGKVAKEPELININEDEARLSEEKKNKEKVDKESQPVSEKESEKHCYLQPRTPVRNADIKLTVVDTSLSGGKIRELRAFPSEVSDKQDFVVDRDEHKIAKKPSKKIVRSVSPDPKNKDKKVPKSRKTKQDSVDNVGPVYKRSRSLVACSREETNASSSGVNGVMENLSSKLGLSQDKVASSSGDGPVKNGRPRVLWDLNLPQPPPDYENPEQGIGQGRGSNGPANNSFTTLLSSQQSVGQVGSSNGPGNNSLLAPLAAEQGVGQGGGSSGPDNYGLPGPQGAEQGIGQGGGSNGPDNNGLAAPPAAEPNVGQGGGSSGPDNNGLSGHPAAEQGIGQGGGSNGSVNNGLPASPANEVRPEQVVDLNPRRLSTRTRPPTMRVVEAISCGHLTVSRKRKVKGVSSNRKAAKRGAGGAGPSEPANGPPSQESGEDDNSALNSGNSNVEPRDPSDANGDSVSGQ</sequence>
<feature type="region of interest" description="Disordered" evidence="5">
    <location>
        <begin position="481"/>
        <end position="846"/>
    </location>
</feature>
<keyword evidence="4" id="KW-0539">Nucleus</keyword>
<dbReference type="Pfam" id="PF25826">
    <property type="entry name" value="DUF7952"/>
    <property type="match status" value="1"/>
</dbReference>
<evidence type="ECO:0000256" key="3">
    <source>
        <dbReference type="ARBA" id="ARBA00023163"/>
    </source>
</evidence>
<reference evidence="9" key="1">
    <citation type="journal article" date="2024" name="IScience">
        <title>Strigolactones Initiate the Formation of Haustorium-like Structures in Castilleja.</title>
        <authorList>
            <person name="Buerger M."/>
            <person name="Peterson D."/>
            <person name="Chory J."/>
        </authorList>
    </citation>
    <scope>NUCLEOTIDE SEQUENCE [LARGE SCALE GENOMIC DNA]</scope>
</reference>
<keyword evidence="9" id="KW-1185">Reference proteome</keyword>
<dbReference type="EMBL" id="JAVIJP010000047">
    <property type="protein sequence ID" value="KAL3626507.1"/>
    <property type="molecule type" value="Genomic_DNA"/>
</dbReference>
<feature type="compositionally biased region" description="Basic and acidic residues" evidence="5">
    <location>
        <begin position="404"/>
        <end position="433"/>
    </location>
</feature>
<feature type="compositionally biased region" description="Basic and acidic residues" evidence="5">
    <location>
        <begin position="501"/>
        <end position="518"/>
    </location>
</feature>
<dbReference type="Proteomes" id="UP001632038">
    <property type="component" value="Unassembled WGS sequence"/>
</dbReference>
<dbReference type="PANTHER" id="PTHR13859:SF11">
    <property type="entry name" value="GRUNGE, ISOFORM J"/>
    <property type="match status" value="1"/>
</dbReference>
<accession>A0ABD3CCR1</accession>
<organism evidence="8 9">
    <name type="scientific">Castilleja foliolosa</name>
    <dbReference type="NCBI Taxonomy" id="1961234"/>
    <lineage>
        <taxon>Eukaryota</taxon>
        <taxon>Viridiplantae</taxon>
        <taxon>Streptophyta</taxon>
        <taxon>Embryophyta</taxon>
        <taxon>Tracheophyta</taxon>
        <taxon>Spermatophyta</taxon>
        <taxon>Magnoliopsida</taxon>
        <taxon>eudicotyledons</taxon>
        <taxon>Gunneridae</taxon>
        <taxon>Pentapetalae</taxon>
        <taxon>asterids</taxon>
        <taxon>lamiids</taxon>
        <taxon>Lamiales</taxon>
        <taxon>Orobanchaceae</taxon>
        <taxon>Pedicularideae</taxon>
        <taxon>Castillejinae</taxon>
        <taxon>Castilleja</taxon>
    </lineage>
</organism>
<keyword evidence="2" id="KW-0805">Transcription regulation</keyword>
<evidence type="ECO:0000256" key="4">
    <source>
        <dbReference type="ARBA" id="ARBA00023242"/>
    </source>
</evidence>
<dbReference type="InterPro" id="IPR056067">
    <property type="entry name" value="DUF7650"/>
</dbReference>
<evidence type="ECO:0000259" key="7">
    <source>
        <dbReference type="Pfam" id="PF25826"/>
    </source>
</evidence>
<dbReference type="Pfam" id="PF24662">
    <property type="entry name" value="DUF7650"/>
    <property type="match status" value="1"/>
</dbReference>
<evidence type="ECO:0008006" key="10">
    <source>
        <dbReference type="Google" id="ProtNLM"/>
    </source>
</evidence>
<proteinExistence type="predicted"/>
<feature type="compositionally biased region" description="Polar residues" evidence="5">
    <location>
        <begin position="541"/>
        <end position="570"/>
    </location>
</feature>
<feature type="compositionally biased region" description="Low complexity" evidence="5">
    <location>
        <begin position="618"/>
        <end position="640"/>
    </location>
</feature>
<comment type="caution">
    <text evidence="8">The sequence shown here is derived from an EMBL/GenBank/DDBJ whole genome shotgun (WGS) entry which is preliminary data.</text>
</comment>
<evidence type="ECO:0000256" key="1">
    <source>
        <dbReference type="ARBA" id="ARBA00004123"/>
    </source>
</evidence>
<feature type="compositionally biased region" description="Polar residues" evidence="5">
    <location>
        <begin position="1"/>
        <end position="26"/>
    </location>
</feature>
<feature type="compositionally biased region" description="Polar residues" evidence="5">
    <location>
        <begin position="821"/>
        <end position="830"/>
    </location>
</feature>
<evidence type="ECO:0000256" key="5">
    <source>
        <dbReference type="SAM" id="MobiDB-lite"/>
    </source>
</evidence>
<name>A0ABD3CCR1_9LAMI</name>
<feature type="compositionally biased region" description="Basic and acidic residues" evidence="5">
    <location>
        <begin position="35"/>
        <end position="47"/>
    </location>
</feature>
<feature type="domain" description="DUF7952" evidence="7">
    <location>
        <begin position="147"/>
        <end position="275"/>
    </location>
</feature>
<feature type="compositionally biased region" description="Gly residues" evidence="5">
    <location>
        <begin position="671"/>
        <end position="680"/>
    </location>
</feature>